<dbReference type="Gene3D" id="1.10.10.10">
    <property type="entry name" value="Winged helix-like DNA-binding domain superfamily/Winged helix DNA-binding domain"/>
    <property type="match status" value="1"/>
</dbReference>
<dbReference type="PRINTS" id="PR00039">
    <property type="entry name" value="HTHLYSR"/>
</dbReference>
<evidence type="ECO:0000256" key="1">
    <source>
        <dbReference type="ARBA" id="ARBA00009437"/>
    </source>
</evidence>
<sequence>MMMGLTEDAYQAMFKLFNQFKVVGDLKNITKASKVIGISQPTLTQNISRLEQSLGVTLLIRNKTGIELTEAGKTLYNNAIETVHSYDRLISVAEKLQHHTQDTLSIKCGFNWTHTDIFETIKTVINSHQHIKFNINNAEMVSLPDELIKNSCDIAMGIIPNRLIQYDEIDYLPVFKNKVTIYADKNHPLFLKSSITQEDLIQYKWVVLRFLSQYTMMDNLYNYIVSPENVHCISHSVTISLNLVKDTEYLIVLSTQLEKLANDHQLKALPIEFKLPEFNGGVMYLKKNNLAKEIAKEIVEKFEQDR</sequence>
<comment type="similarity">
    <text evidence="1">Belongs to the LysR transcriptional regulatory family.</text>
</comment>
<evidence type="ECO:0000313" key="7">
    <source>
        <dbReference type="Proteomes" id="UP001279860"/>
    </source>
</evidence>
<dbReference type="InterPro" id="IPR000847">
    <property type="entry name" value="LysR_HTH_N"/>
</dbReference>
<dbReference type="RefSeq" id="WP_318584966.1">
    <property type="nucleotide sequence ID" value="NZ_JAWRCP010000001.1"/>
</dbReference>
<evidence type="ECO:0000256" key="2">
    <source>
        <dbReference type="ARBA" id="ARBA00023015"/>
    </source>
</evidence>
<evidence type="ECO:0000256" key="3">
    <source>
        <dbReference type="ARBA" id="ARBA00023125"/>
    </source>
</evidence>
<dbReference type="SUPFAM" id="SSF46785">
    <property type="entry name" value="Winged helix' DNA-binding domain"/>
    <property type="match status" value="1"/>
</dbReference>
<comment type="caution">
    <text evidence="6">The sequence shown here is derived from an EMBL/GenBank/DDBJ whole genome shotgun (WGS) entry which is preliminary data.</text>
</comment>
<keyword evidence="2" id="KW-0805">Transcription regulation</keyword>
<proteinExistence type="inferred from homology"/>
<keyword evidence="3" id="KW-0238">DNA-binding</keyword>
<name>A0ABU4IUM0_9VIBR</name>
<accession>A0ABU4IUM0</accession>
<dbReference type="PANTHER" id="PTHR30419:SF8">
    <property type="entry name" value="NITROGEN ASSIMILATION TRANSCRIPTIONAL ACTIVATOR-RELATED"/>
    <property type="match status" value="1"/>
</dbReference>
<dbReference type="Pfam" id="PF00126">
    <property type="entry name" value="HTH_1"/>
    <property type="match status" value="1"/>
</dbReference>
<dbReference type="PROSITE" id="PS50931">
    <property type="entry name" value="HTH_LYSR"/>
    <property type="match status" value="1"/>
</dbReference>
<reference evidence="6 7" key="1">
    <citation type="submission" date="2023-11" db="EMBL/GenBank/DDBJ databases">
        <title>Plant-associative lifestyle of Vibrio porteresiae and its evolutionary dynamics.</title>
        <authorList>
            <person name="Rameshkumar N."/>
            <person name="Kirti K."/>
        </authorList>
    </citation>
    <scope>NUCLEOTIDE SEQUENCE [LARGE SCALE GENOMIC DNA]</scope>
    <source>
        <strain evidence="6 7">MSSRF7</strain>
    </source>
</reference>
<dbReference type="InterPro" id="IPR036390">
    <property type="entry name" value="WH_DNA-bd_sf"/>
</dbReference>
<dbReference type="EMBL" id="JAWRCP010000001">
    <property type="protein sequence ID" value="MDW6093105.1"/>
    <property type="molecule type" value="Genomic_DNA"/>
</dbReference>
<evidence type="ECO:0000259" key="5">
    <source>
        <dbReference type="PROSITE" id="PS50931"/>
    </source>
</evidence>
<dbReference type="SUPFAM" id="SSF53850">
    <property type="entry name" value="Periplasmic binding protein-like II"/>
    <property type="match status" value="1"/>
</dbReference>
<gene>
    <name evidence="6" type="ORF">SBX64_11135</name>
</gene>
<dbReference type="InterPro" id="IPR050950">
    <property type="entry name" value="HTH-type_LysR_regulators"/>
</dbReference>
<evidence type="ECO:0000313" key="6">
    <source>
        <dbReference type="EMBL" id="MDW6093105.1"/>
    </source>
</evidence>
<dbReference type="InterPro" id="IPR005119">
    <property type="entry name" value="LysR_subst-bd"/>
</dbReference>
<dbReference type="PANTHER" id="PTHR30419">
    <property type="entry name" value="HTH-TYPE TRANSCRIPTIONAL REGULATOR YBHD"/>
    <property type="match status" value="1"/>
</dbReference>
<keyword evidence="7" id="KW-1185">Reference proteome</keyword>
<dbReference type="InterPro" id="IPR036388">
    <property type="entry name" value="WH-like_DNA-bd_sf"/>
</dbReference>
<organism evidence="6 7">
    <name type="scientific">Vibrio rhizosphaerae</name>
    <dbReference type="NCBI Taxonomy" id="398736"/>
    <lineage>
        <taxon>Bacteria</taxon>
        <taxon>Pseudomonadati</taxon>
        <taxon>Pseudomonadota</taxon>
        <taxon>Gammaproteobacteria</taxon>
        <taxon>Vibrionales</taxon>
        <taxon>Vibrionaceae</taxon>
        <taxon>Vibrio</taxon>
    </lineage>
</organism>
<dbReference type="Pfam" id="PF03466">
    <property type="entry name" value="LysR_substrate"/>
    <property type="match status" value="1"/>
</dbReference>
<keyword evidence="4" id="KW-0804">Transcription</keyword>
<dbReference type="Gene3D" id="3.40.190.290">
    <property type="match status" value="1"/>
</dbReference>
<protein>
    <submittedName>
        <fullName evidence="6">LysR family transcriptional regulator</fullName>
    </submittedName>
</protein>
<dbReference type="Proteomes" id="UP001279860">
    <property type="component" value="Unassembled WGS sequence"/>
</dbReference>
<feature type="domain" description="HTH lysR-type" evidence="5">
    <location>
        <begin position="20"/>
        <end position="69"/>
    </location>
</feature>
<evidence type="ECO:0000256" key="4">
    <source>
        <dbReference type="ARBA" id="ARBA00023163"/>
    </source>
</evidence>